<dbReference type="Proteomes" id="UP000568106">
    <property type="component" value="Unassembled WGS sequence"/>
</dbReference>
<accession>A0A7W8MTN0</accession>
<evidence type="ECO:0000313" key="7">
    <source>
        <dbReference type="Proteomes" id="UP000568106"/>
    </source>
</evidence>
<dbReference type="SUPFAM" id="SSF75420">
    <property type="entry name" value="YhbC-like, N-terminal domain"/>
    <property type="match status" value="1"/>
</dbReference>
<feature type="domain" description="Ribosome maturation factor RimP N-terminal" evidence="4">
    <location>
        <begin position="12"/>
        <end position="112"/>
    </location>
</feature>
<dbReference type="PANTHER" id="PTHR33867">
    <property type="entry name" value="RIBOSOME MATURATION FACTOR RIMP"/>
    <property type="match status" value="1"/>
</dbReference>
<keyword evidence="2 3" id="KW-0690">Ribosome biogenesis</keyword>
<dbReference type="GO" id="GO:0005829">
    <property type="term" value="C:cytosol"/>
    <property type="evidence" value="ECO:0007669"/>
    <property type="project" value="TreeGrafter"/>
</dbReference>
<comment type="caution">
    <text evidence="6">The sequence shown here is derived from an EMBL/GenBank/DDBJ whole genome shotgun (WGS) entry which is preliminary data.</text>
</comment>
<dbReference type="Pfam" id="PF17384">
    <property type="entry name" value="DUF150_C"/>
    <property type="match status" value="1"/>
</dbReference>
<evidence type="ECO:0000256" key="3">
    <source>
        <dbReference type="HAMAP-Rule" id="MF_01077"/>
    </source>
</evidence>
<dbReference type="HAMAP" id="MF_01077">
    <property type="entry name" value="RimP"/>
    <property type="match status" value="1"/>
</dbReference>
<gene>
    <name evidence="3" type="primary">rimP</name>
    <name evidence="6" type="ORF">HDF09_003744</name>
</gene>
<feature type="domain" description="Ribosome maturation factor RimP C-terminal" evidence="5">
    <location>
        <begin position="115"/>
        <end position="192"/>
    </location>
</feature>
<dbReference type="GO" id="GO:0006412">
    <property type="term" value="P:translation"/>
    <property type="evidence" value="ECO:0007669"/>
    <property type="project" value="TreeGrafter"/>
</dbReference>
<dbReference type="EMBL" id="JACHDY010000006">
    <property type="protein sequence ID" value="MBB5319045.1"/>
    <property type="molecule type" value="Genomic_DNA"/>
</dbReference>
<name>A0A7W8MTN0_9BACT</name>
<evidence type="ECO:0000256" key="2">
    <source>
        <dbReference type="ARBA" id="ARBA00022517"/>
    </source>
</evidence>
<dbReference type="InterPro" id="IPR028989">
    <property type="entry name" value="RimP_N"/>
</dbReference>
<comment type="similarity">
    <text evidence="3">Belongs to the RimP family.</text>
</comment>
<keyword evidence="1 3" id="KW-0963">Cytoplasm</keyword>
<comment type="function">
    <text evidence="3">Required for maturation of 30S ribosomal subunits.</text>
</comment>
<evidence type="ECO:0000259" key="5">
    <source>
        <dbReference type="Pfam" id="PF17384"/>
    </source>
</evidence>
<evidence type="ECO:0000259" key="4">
    <source>
        <dbReference type="Pfam" id="PF02576"/>
    </source>
</evidence>
<dbReference type="AlphaFoldDB" id="A0A7W8MTN0"/>
<evidence type="ECO:0000313" key="6">
    <source>
        <dbReference type="EMBL" id="MBB5319045.1"/>
    </source>
</evidence>
<dbReference type="GO" id="GO:0000028">
    <property type="term" value="P:ribosomal small subunit assembly"/>
    <property type="evidence" value="ECO:0007669"/>
    <property type="project" value="TreeGrafter"/>
</dbReference>
<comment type="subcellular location">
    <subcellularLocation>
        <location evidence="3">Cytoplasm</location>
    </subcellularLocation>
</comment>
<evidence type="ECO:0000256" key="1">
    <source>
        <dbReference type="ARBA" id="ARBA00022490"/>
    </source>
</evidence>
<dbReference type="SUPFAM" id="SSF74942">
    <property type="entry name" value="YhbC-like, C-terminal domain"/>
    <property type="match status" value="1"/>
</dbReference>
<dbReference type="InterPro" id="IPR036847">
    <property type="entry name" value="RimP_C_sf"/>
</dbReference>
<dbReference type="InterPro" id="IPR003728">
    <property type="entry name" value="Ribosome_maturation_RimP"/>
</dbReference>
<sequence length="193" mass="21178">MAVQLDQIRATAERVAASHNLELVDLEFQGGVKFRTLRVFVEKNAAERAKLAELAANEAVQDLPKGVPVERLSGVTHEDCAVFAQDFGTVLDVEDLIPGAEYTLEVSSPGLERKLFRPEDFTRFQGSLVKLQTFTPVNKNRQWQGRLAKFSDGVLTIDLSAVKQKGKAKKAVTESTVDIALANVEKANLVAEI</sequence>
<protein>
    <recommendedName>
        <fullName evidence="3">Ribosome maturation factor RimP</fullName>
    </recommendedName>
</protein>
<dbReference type="InterPro" id="IPR035956">
    <property type="entry name" value="RimP_N_sf"/>
</dbReference>
<dbReference type="Gene3D" id="2.30.30.180">
    <property type="entry name" value="Ribosome maturation factor RimP, C-terminal domain"/>
    <property type="match status" value="1"/>
</dbReference>
<keyword evidence="7" id="KW-1185">Reference proteome</keyword>
<dbReference type="PANTHER" id="PTHR33867:SF1">
    <property type="entry name" value="RIBOSOME MATURATION FACTOR RIMP"/>
    <property type="match status" value="1"/>
</dbReference>
<dbReference type="Gene3D" id="3.30.300.70">
    <property type="entry name" value="RimP-like superfamily, N-terminal"/>
    <property type="match status" value="1"/>
</dbReference>
<organism evidence="6 7">
    <name type="scientific">Tunturiibacter empetritectus</name>
    <dbReference type="NCBI Taxonomy" id="3069691"/>
    <lineage>
        <taxon>Bacteria</taxon>
        <taxon>Pseudomonadati</taxon>
        <taxon>Acidobacteriota</taxon>
        <taxon>Terriglobia</taxon>
        <taxon>Terriglobales</taxon>
        <taxon>Acidobacteriaceae</taxon>
        <taxon>Tunturiibacter</taxon>
    </lineage>
</organism>
<proteinExistence type="inferred from homology"/>
<dbReference type="InterPro" id="IPR028998">
    <property type="entry name" value="RimP_C"/>
</dbReference>
<dbReference type="Pfam" id="PF02576">
    <property type="entry name" value="RimP_N"/>
    <property type="match status" value="1"/>
</dbReference>
<reference evidence="6" key="1">
    <citation type="submission" date="2020-08" db="EMBL/GenBank/DDBJ databases">
        <title>Genomic Encyclopedia of Type Strains, Phase IV (KMG-V): Genome sequencing to study the core and pangenomes of soil and plant-associated prokaryotes.</title>
        <authorList>
            <person name="Whitman W."/>
        </authorList>
    </citation>
    <scope>NUCLEOTIDE SEQUENCE [LARGE SCALE GENOMIC DNA]</scope>
    <source>
        <strain evidence="6">M8UP27</strain>
    </source>
</reference>
<dbReference type="CDD" id="cd01734">
    <property type="entry name" value="YlxS_C"/>
    <property type="match status" value="1"/>
</dbReference>